<reference evidence="1" key="4">
    <citation type="submission" date="2023-01" db="EMBL/GenBank/DDBJ databases">
        <title>Draft genome sequence of Methylobacterium brachythecii strain NBRC 107710.</title>
        <authorList>
            <person name="Sun Q."/>
            <person name="Mori K."/>
        </authorList>
    </citation>
    <scope>NUCLEOTIDE SEQUENCE</scope>
    <source>
        <strain evidence="1">NBRC 107710</strain>
    </source>
</reference>
<evidence type="ECO:0000313" key="3">
    <source>
        <dbReference type="Proteomes" id="UP000517759"/>
    </source>
</evidence>
<organism evidence="2 3">
    <name type="scientific">Methylobacterium brachythecii</name>
    <dbReference type="NCBI Taxonomy" id="1176177"/>
    <lineage>
        <taxon>Bacteria</taxon>
        <taxon>Pseudomonadati</taxon>
        <taxon>Pseudomonadota</taxon>
        <taxon>Alphaproteobacteria</taxon>
        <taxon>Hyphomicrobiales</taxon>
        <taxon>Methylobacteriaceae</taxon>
        <taxon>Methylobacterium</taxon>
    </lineage>
</organism>
<evidence type="ECO:0000313" key="4">
    <source>
        <dbReference type="Proteomes" id="UP001156881"/>
    </source>
</evidence>
<evidence type="ECO:0000313" key="2">
    <source>
        <dbReference type="EMBL" id="MBB3902719.1"/>
    </source>
</evidence>
<dbReference type="AlphaFoldDB" id="A0A7W6F6U6"/>
<protein>
    <submittedName>
        <fullName evidence="2">Uncharacterized protein</fullName>
    </submittedName>
</protein>
<name>A0A7W6F6U6_9HYPH</name>
<dbReference type="Proteomes" id="UP000517759">
    <property type="component" value="Unassembled WGS sequence"/>
</dbReference>
<sequence>METKPGRQYAFLIAVQQRREATRTYAVMAPSAEAALERVNSEALVDASVEVVGRLSRDTARRLKLKPGAMHLV</sequence>
<keyword evidence="4" id="KW-1185">Reference proteome</keyword>
<dbReference type="EMBL" id="BSPG01000001">
    <property type="protein sequence ID" value="GLS42563.1"/>
    <property type="molecule type" value="Genomic_DNA"/>
</dbReference>
<gene>
    <name evidence="1" type="ORF">GCM10007884_05480</name>
    <name evidence="2" type="ORF">GGR33_002214</name>
</gene>
<evidence type="ECO:0000313" key="1">
    <source>
        <dbReference type="EMBL" id="GLS42563.1"/>
    </source>
</evidence>
<dbReference type="Proteomes" id="UP001156881">
    <property type="component" value="Unassembled WGS sequence"/>
</dbReference>
<dbReference type="RefSeq" id="WP_210301935.1">
    <property type="nucleotide sequence ID" value="NZ_BSPG01000001.1"/>
</dbReference>
<reference evidence="4" key="2">
    <citation type="journal article" date="2019" name="Int. J. Syst. Evol. Microbiol.">
        <title>The Global Catalogue of Microorganisms (GCM) 10K type strain sequencing project: providing services to taxonomists for standard genome sequencing and annotation.</title>
        <authorList>
            <consortium name="The Broad Institute Genomics Platform"/>
            <consortium name="The Broad Institute Genome Sequencing Center for Infectious Disease"/>
            <person name="Wu L."/>
            <person name="Ma J."/>
        </authorList>
    </citation>
    <scope>NUCLEOTIDE SEQUENCE [LARGE SCALE GENOMIC DNA]</scope>
    <source>
        <strain evidence="4">NBRC 107710</strain>
    </source>
</reference>
<proteinExistence type="predicted"/>
<accession>A0A7W6F6U6</accession>
<comment type="caution">
    <text evidence="2">The sequence shown here is derived from an EMBL/GenBank/DDBJ whole genome shotgun (WGS) entry which is preliminary data.</text>
</comment>
<dbReference type="EMBL" id="JACIDN010000003">
    <property type="protein sequence ID" value="MBB3902719.1"/>
    <property type="molecule type" value="Genomic_DNA"/>
</dbReference>
<reference evidence="1" key="1">
    <citation type="journal article" date="2014" name="Int. J. Syst. Evol. Microbiol.">
        <title>Complete genome of a new Firmicutes species belonging to the dominant human colonic microbiota ('Ruminococcus bicirculans') reveals two chromosomes and a selective capacity to utilize plant glucans.</title>
        <authorList>
            <consortium name="NISC Comparative Sequencing Program"/>
            <person name="Wegmann U."/>
            <person name="Louis P."/>
            <person name="Goesmann A."/>
            <person name="Henrissat B."/>
            <person name="Duncan S.H."/>
            <person name="Flint H.J."/>
        </authorList>
    </citation>
    <scope>NUCLEOTIDE SEQUENCE</scope>
    <source>
        <strain evidence="1">NBRC 107710</strain>
    </source>
</reference>
<reference evidence="2 3" key="3">
    <citation type="submission" date="2020-08" db="EMBL/GenBank/DDBJ databases">
        <title>Genomic Encyclopedia of Type Strains, Phase IV (KMG-IV): sequencing the most valuable type-strain genomes for metagenomic binning, comparative biology and taxonomic classification.</title>
        <authorList>
            <person name="Goeker M."/>
        </authorList>
    </citation>
    <scope>NUCLEOTIDE SEQUENCE [LARGE SCALE GENOMIC DNA]</scope>
    <source>
        <strain evidence="2 3">DSM 24105</strain>
    </source>
</reference>